<evidence type="ECO:0000313" key="5">
    <source>
        <dbReference type="Proteomes" id="UP000056419"/>
    </source>
</evidence>
<dbReference type="Pfam" id="PF17127">
    <property type="entry name" value="DUF5106"/>
    <property type="match status" value="1"/>
</dbReference>
<evidence type="ECO:0000259" key="2">
    <source>
        <dbReference type="Pfam" id="PF13905"/>
    </source>
</evidence>
<feature type="signal peptide" evidence="1">
    <location>
        <begin position="1"/>
        <end position="27"/>
    </location>
</feature>
<dbReference type="SUPFAM" id="SSF52833">
    <property type="entry name" value="Thioredoxin-like"/>
    <property type="match status" value="1"/>
</dbReference>
<organism evidence="4 5">
    <name type="scientific">Bacteroides stercoris</name>
    <dbReference type="NCBI Taxonomy" id="46506"/>
    <lineage>
        <taxon>Bacteria</taxon>
        <taxon>Pseudomonadati</taxon>
        <taxon>Bacteroidota</taxon>
        <taxon>Bacteroidia</taxon>
        <taxon>Bacteroidales</taxon>
        <taxon>Bacteroidaceae</taxon>
        <taxon>Bacteroides</taxon>
    </lineage>
</organism>
<dbReference type="PATRIC" id="fig|46506.5.peg.3193"/>
<dbReference type="InterPro" id="IPR012336">
    <property type="entry name" value="Thioredoxin-like_fold"/>
</dbReference>
<dbReference type="InterPro" id="IPR033395">
    <property type="entry name" value="DUF5106"/>
</dbReference>
<keyword evidence="1" id="KW-0732">Signal</keyword>
<dbReference type="EMBL" id="LRGC01000022">
    <property type="protein sequence ID" value="KWR52245.1"/>
    <property type="molecule type" value="Genomic_DNA"/>
</dbReference>
<gene>
    <name evidence="4" type="ORF">AA415_02962</name>
</gene>
<evidence type="ECO:0000313" key="4">
    <source>
        <dbReference type="EMBL" id="KWR52245.1"/>
    </source>
</evidence>
<dbReference type="InterPro" id="IPR036249">
    <property type="entry name" value="Thioredoxin-like_sf"/>
</dbReference>
<protein>
    <submittedName>
        <fullName evidence="4">Thioredoxin-like protein</fullName>
    </submittedName>
</protein>
<reference evidence="4 5" key="1">
    <citation type="journal article" date="2016" name="BMC Genomics">
        <title>Type VI secretion systems of human gut Bacteroidales segregate into three genetic architectures, two of which are contained on mobile genetic elements.</title>
        <authorList>
            <person name="Coyne M.J."/>
            <person name="Roelofs K.G."/>
            <person name="Comstock L.E."/>
        </authorList>
    </citation>
    <scope>NUCLEOTIDE SEQUENCE [LARGE SCALE GENOMIC DNA]</scope>
    <source>
        <strain evidence="4 5">CL09T03C01</strain>
    </source>
</reference>
<accession>A0A108T2V0</accession>
<dbReference type="Proteomes" id="UP000056419">
    <property type="component" value="Unassembled WGS sequence"/>
</dbReference>
<feature type="chain" id="PRO_5007130616" evidence="1">
    <location>
        <begin position="28"/>
        <end position="324"/>
    </location>
</feature>
<proteinExistence type="predicted"/>
<dbReference type="AlphaFoldDB" id="A0A108T2V0"/>
<keyword evidence="5" id="KW-1185">Reference proteome</keyword>
<feature type="domain" description="Thioredoxin-like fold" evidence="2">
    <location>
        <begin position="208"/>
        <end position="301"/>
    </location>
</feature>
<name>A0A108T2V0_BACSE</name>
<dbReference type="RefSeq" id="WP_060386539.1">
    <property type="nucleotide sequence ID" value="NZ_LRGC01000022.1"/>
</dbReference>
<evidence type="ECO:0000259" key="3">
    <source>
        <dbReference type="Pfam" id="PF17127"/>
    </source>
</evidence>
<evidence type="ECO:0000256" key="1">
    <source>
        <dbReference type="SAM" id="SignalP"/>
    </source>
</evidence>
<dbReference type="Pfam" id="PF13905">
    <property type="entry name" value="Thioredoxin_8"/>
    <property type="match status" value="1"/>
</dbReference>
<feature type="domain" description="DUF5106" evidence="3">
    <location>
        <begin position="25"/>
        <end position="180"/>
    </location>
</feature>
<sequence precursor="true">MKYKKIIELLPAYTLFIFLLSSNSACSNGQANNKQTEDAVTDTITTFVYPKVPTMLNTPELRADYLARHYWEHVNFADTNYIHHPEVTEQAWVNFIDILQLVPAQTRDIALKTLFTQAEKEKKCYTYLTSLADKYLYDPNSPMRNEELYISVLDAMLQSPIMDNTEKIRPKARRELAQKNRIGTKALDFVYTLANGRQGNLYSIKAPYTLLFINNPGCHACSETIETLKQSPSICQAIVQNQMKVLSIYPDIDLEEWRRHLSDFPAEWINAYDKEQAIELKSLYDLKAIPTLYLLNKNKTVLLKDVTAQEIEEYLRKISKNISE</sequence>
<dbReference type="Gene3D" id="3.40.30.10">
    <property type="entry name" value="Glutaredoxin"/>
    <property type="match status" value="1"/>
</dbReference>
<comment type="caution">
    <text evidence="4">The sequence shown here is derived from an EMBL/GenBank/DDBJ whole genome shotgun (WGS) entry which is preliminary data.</text>
</comment>
<dbReference type="STRING" id="46506.AA415_02962"/>